<reference evidence="9 10" key="1">
    <citation type="submission" date="2017-05" db="EMBL/GenBank/DDBJ databases">
        <authorList>
            <person name="Song R."/>
            <person name="Chenine A.L."/>
            <person name="Ruprecht R.M."/>
        </authorList>
    </citation>
    <scope>NUCLEOTIDE SEQUENCE [LARGE SCALE GENOMIC DNA]</scope>
    <source>
        <strain evidence="9 10">CECT 8663</strain>
    </source>
</reference>
<keyword evidence="10" id="KW-1185">Reference proteome</keyword>
<gene>
    <name evidence="9" type="ORF">PEV8663_04065</name>
</gene>
<evidence type="ECO:0000256" key="3">
    <source>
        <dbReference type="ARBA" id="ARBA00022475"/>
    </source>
</evidence>
<evidence type="ECO:0000256" key="4">
    <source>
        <dbReference type="ARBA" id="ARBA00022692"/>
    </source>
</evidence>
<name>A0A238L1S3_9RHOB</name>
<feature type="transmembrane region" description="Helical" evidence="7">
    <location>
        <begin position="71"/>
        <end position="93"/>
    </location>
</feature>
<dbReference type="Proteomes" id="UP000220836">
    <property type="component" value="Unassembled WGS sequence"/>
</dbReference>
<dbReference type="RefSeq" id="WP_176527120.1">
    <property type="nucleotide sequence ID" value="NZ_FXYH01000020.1"/>
</dbReference>
<keyword evidence="2 7" id="KW-0813">Transport</keyword>
<dbReference type="GO" id="GO:0005886">
    <property type="term" value="C:plasma membrane"/>
    <property type="evidence" value="ECO:0007669"/>
    <property type="project" value="UniProtKB-SubCell"/>
</dbReference>
<feature type="transmembrane region" description="Helical" evidence="7">
    <location>
        <begin position="153"/>
        <end position="176"/>
    </location>
</feature>
<keyword evidence="3" id="KW-1003">Cell membrane</keyword>
<keyword evidence="4 7" id="KW-0812">Transmembrane</keyword>
<dbReference type="InterPro" id="IPR055348">
    <property type="entry name" value="DctQ"/>
</dbReference>
<feature type="domain" description="Tripartite ATP-independent periplasmic transporters DctQ component" evidence="8">
    <location>
        <begin position="66"/>
        <end position="179"/>
    </location>
</feature>
<proteinExistence type="inferred from homology"/>
<comment type="subcellular location">
    <subcellularLocation>
        <location evidence="7">Cell inner membrane</location>
        <topology evidence="7">Multi-pass membrane protein</topology>
    </subcellularLocation>
    <subcellularLocation>
        <location evidence="1">Cell membrane</location>
        <topology evidence="1">Multi-pass membrane protein</topology>
    </subcellularLocation>
</comment>
<evidence type="ECO:0000313" key="10">
    <source>
        <dbReference type="Proteomes" id="UP000220836"/>
    </source>
</evidence>
<dbReference type="EMBL" id="FXYH01000020">
    <property type="protein sequence ID" value="SMX49034.1"/>
    <property type="molecule type" value="Genomic_DNA"/>
</dbReference>
<feature type="transmembrane region" description="Helical" evidence="7">
    <location>
        <begin position="113"/>
        <end position="132"/>
    </location>
</feature>
<feature type="transmembrane region" description="Helical" evidence="7">
    <location>
        <begin position="12"/>
        <end position="35"/>
    </location>
</feature>
<organism evidence="9 10">
    <name type="scientific">Pelagimonas varians</name>
    <dbReference type="NCBI Taxonomy" id="696760"/>
    <lineage>
        <taxon>Bacteria</taxon>
        <taxon>Pseudomonadati</taxon>
        <taxon>Pseudomonadota</taxon>
        <taxon>Alphaproteobacteria</taxon>
        <taxon>Rhodobacterales</taxon>
        <taxon>Roseobacteraceae</taxon>
        <taxon>Pelagimonas</taxon>
    </lineage>
</organism>
<evidence type="ECO:0000256" key="2">
    <source>
        <dbReference type="ARBA" id="ARBA00022448"/>
    </source>
</evidence>
<evidence type="ECO:0000313" key="9">
    <source>
        <dbReference type="EMBL" id="SMX49034.1"/>
    </source>
</evidence>
<protein>
    <recommendedName>
        <fullName evidence="7">TRAP transporter small permease protein</fullName>
    </recommendedName>
</protein>
<evidence type="ECO:0000256" key="6">
    <source>
        <dbReference type="ARBA" id="ARBA00023136"/>
    </source>
</evidence>
<comment type="caution">
    <text evidence="7">Lacks conserved residue(s) required for the propagation of feature annotation.</text>
</comment>
<sequence length="197" mass="20872">MRRIHKGVTSVAWAMAVLGGLVLLALIVMTCLSVSGRAIGTALYSDIMVALMPGFTARARDLGIGAIQGDFELVEAGMAFCIFAFLPYCQVTSGHAAVDIVANALPMPANRTLVFIGELLFAVALVVIAVQLEAGFERKLRSGQTTQLLQMPIWWAYGASLIGAVLAALTAIYMAVLRLAELALGRDVVPLHSEANV</sequence>
<comment type="function">
    <text evidence="7">Part of the tripartite ATP-independent periplasmic (TRAP) transport system.</text>
</comment>
<keyword evidence="6 7" id="KW-0472">Membrane</keyword>
<dbReference type="GO" id="GO:0022857">
    <property type="term" value="F:transmembrane transporter activity"/>
    <property type="evidence" value="ECO:0007669"/>
    <property type="project" value="UniProtKB-UniRule"/>
</dbReference>
<evidence type="ECO:0000256" key="5">
    <source>
        <dbReference type="ARBA" id="ARBA00022989"/>
    </source>
</evidence>
<keyword evidence="7" id="KW-0997">Cell inner membrane</keyword>
<dbReference type="Pfam" id="PF04290">
    <property type="entry name" value="DctQ"/>
    <property type="match status" value="1"/>
</dbReference>
<evidence type="ECO:0000256" key="7">
    <source>
        <dbReference type="RuleBase" id="RU369079"/>
    </source>
</evidence>
<evidence type="ECO:0000256" key="1">
    <source>
        <dbReference type="ARBA" id="ARBA00004651"/>
    </source>
</evidence>
<comment type="subunit">
    <text evidence="7">The complex comprises the extracytoplasmic solute receptor protein and the two transmembrane proteins.</text>
</comment>
<accession>A0A238L1S3</accession>
<keyword evidence="5 7" id="KW-1133">Transmembrane helix</keyword>
<dbReference type="AlphaFoldDB" id="A0A238L1S3"/>
<comment type="similarity">
    <text evidence="7">Belongs to the TRAP transporter small permease family.</text>
</comment>
<feature type="transmembrane region" description="Helical" evidence="7">
    <location>
        <begin position="41"/>
        <end position="59"/>
    </location>
</feature>
<evidence type="ECO:0000259" key="8">
    <source>
        <dbReference type="Pfam" id="PF04290"/>
    </source>
</evidence>